<accession>A0A423VYV1</accession>
<gene>
    <name evidence="3" type="ORF">VSDG_04994</name>
</gene>
<keyword evidence="4" id="KW-1185">Reference proteome</keyword>
<keyword evidence="2" id="KW-1133">Transmembrane helix</keyword>
<organism evidence="3 4">
    <name type="scientific">Cytospora chrysosperma</name>
    <name type="common">Cytospora canker fungus</name>
    <name type="synonym">Sphaeria chrysosperma</name>
    <dbReference type="NCBI Taxonomy" id="252740"/>
    <lineage>
        <taxon>Eukaryota</taxon>
        <taxon>Fungi</taxon>
        <taxon>Dikarya</taxon>
        <taxon>Ascomycota</taxon>
        <taxon>Pezizomycotina</taxon>
        <taxon>Sordariomycetes</taxon>
        <taxon>Sordariomycetidae</taxon>
        <taxon>Diaporthales</taxon>
        <taxon>Cytosporaceae</taxon>
        <taxon>Cytospora</taxon>
    </lineage>
</organism>
<feature type="region of interest" description="Disordered" evidence="1">
    <location>
        <begin position="1"/>
        <end position="38"/>
    </location>
</feature>
<comment type="caution">
    <text evidence="3">The sequence shown here is derived from an EMBL/GenBank/DDBJ whole genome shotgun (WGS) entry which is preliminary data.</text>
</comment>
<dbReference type="EMBL" id="LJZO01000021">
    <property type="protein sequence ID" value="ROV96216.1"/>
    <property type="molecule type" value="Genomic_DNA"/>
</dbReference>
<name>A0A423VYV1_CYTCH</name>
<protein>
    <submittedName>
        <fullName evidence="3">Uncharacterized protein</fullName>
    </submittedName>
</protein>
<evidence type="ECO:0000256" key="1">
    <source>
        <dbReference type="SAM" id="MobiDB-lite"/>
    </source>
</evidence>
<evidence type="ECO:0000313" key="4">
    <source>
        <dbReference type="Proteomes" id="UP000284375"/>
    </source>
</evidence>
<feature type="transmembrane region" description="Helical" evidence="2">
    <location>
        <begin position="61"/>
        <end position="87"/>
    </location>
</feature>
<evidence type="ECO:0000313" key="3">
    <source>
        <dbReference type="EMBL" id="ROV96216.1"/>
    </source>
</evidence>
<keyword evidence="2" id="KW-0472">Membrane</keyword>
<evidence type="ECO:0000256" key="2">
    <source>
        <dbReference type="SAM" id="Phobius"/>
    </source>
</evidence>
<dbReference type="OrthoDB" id="5244822at2759"/>
<dbReference type="Proteomes" id="UP000284375">
    <property type="component" value="Unassembled WGS sequence"/>
</dbReference>
<reference evidence="3 4" key="1">
    <citation type="submission" date="2015-09" db="EMBL/GenBank/DDBJ databases">
        <title>Host preference determinants of Valsa canker pathogens revealed by comparative genomics.</title>
        <authorList>
            <person name="Yin Z."/>
            <person name="Huang L."/>
        </authorList>
    </citation>
    <scope>NUCLEOTIDE SEQUENCE [LARGE SCALE GENOMIC DNA]</scope>
    <source>
        <strain evidence="3 4">YSFL</strain>
    </source>
</reference>
<dbReference type="AlphaFoldDB" id="A0A423VYV1"/>
<keyword evidence="2" id="KW-0812">Transmembrane</keyword>
<sequence length="283" mass="30649">MDTTNNPRPTPSSSSVDGDRGFIDVPLEDLRPNNEDPVPVSPNVDWALYRAKQIKDRKNRIAIISLIIMIAFLSATTAVLGALYGLAKSHPPQVLTKTALTTSVVTTTSILPVTETTTTSILPVTQTTIQTTTLPPVTQTTTQNRTEISPVTIIITTSLTFTTVQTTTSLVSSTKGPQDGQRCTVDYEYGGEDLHEINGDYDLLMVDALKRAVGRGLDLVSEDYLAVSIRSVFECSLTDVLELVEACKSGYVHDTGGVYCNIFDILDSTLASELFSNLNSLQL</sequence>
<proteinExistence type="predicted"/>
<feature type="compositionally biased region" description="Low complexity" evidence="1">
    <location>
        <begin position="1"/>
        <end position="15"/>
    </location>
</feature>
<feature type="compositionally biased region" description="Basic and acidic residues" evidence="1">
    <location>
        <begin position="17"/>
        <end position="34"/>
    </location>
</feature>